<dbReference type="PANTHER" id="PTHR12905">
    <property type="entry name" value="METALLOPHOSPHOESTERASE"/>
    <property type="match status" value="1"/>
</dbReference>
<dbReference type="InterPro" id="IPR051693">
    <property type="entry name" value="UPF0046_metallophosphoest"/>
</dbReference>
<feature type="domain" description="Calcineurin-like phosphoesterase" evidence="2">
    <location>
        <begin position="6"/>
        <end position="185"/>
    </location>
</feature>
<dbReference type="InterPro" id="IPR029052">
    <property type="entry name" value="Metallo-depent_PP-like"/>
</dbReference>
<gene>
    <name evidence="3" type="ORF">B0A49_00352</name>
</gene>
<dbReference type="Gene3D" id="3.60.21.10">
    <property type="match status" value="1"/>
</dbReference>
<dbReference type="AlphaFoldDB" id="A0A4U0XV24"/>
<accession>A0A4U0XV24</accession>
<keyword evidence="4" id="KW-1185">Reference proteome</keyword>
<evidence type="ECO:0000259" key="2">
    <source>
        <dbReference type="Pfam" id="PF00149"/>
    </source>
</evidence>
<reference evidence="3 4" key="1">
    <citation type="submission" date="2017-03" db="EMBL/GenBank/DDBJ databases">
        <title>Genomes of endolithic fungi from Antarctica.</title>
        <authorList>
            <person name="Coleine C."/>
            <person name="Masonjones S."/>
            <person name="Stajich J.E."/>
        </authorList>
    </citation>
    <scope>NUCLEOTIDE SEQUENCE [LARGE SCALE GENOMIC DNA]</scope>
    <source>
        <strain evidence="3 4">CCFEE 5187</strain>
    </source>
</reference>
<comment type="caution">
    <text evidence="3">The sequence shown here is derived from an EMBL/GenBank/DDBJ whole genome shotgun (WGS) entry which is preliminary data.</text>
</comment>
<feature type="compositionally biased region" description="Polar residues" evidence="1">
    <location>
        <begin position="219"/>
        <end position="263"/>
    </location>
</feature>
<dbReference type="GO" id="GO:0016787">
    <property type="term" value="F:hydrolase activity"/>
    <property type="evidence" value="ECO:0007669"/>
    <property type="project" value="InterPro"/>
</dbReference>
<dbReference type="PANTHER" id="PTHR12905:SF16">
    <property type="entry name" value="SER_THR PROTEIN PHOSPHATASE FAMILY PROTEIN (AFU_ORTHOLOGUE AFUA_1G06000)"/>
    <property type="match status" value="1"/>
</dbReference>
<feature type="region of interest" description="Disordered" evidence="1">
    <location>
        <begin position="211"/>
        <end position="304"/>
    </location>
</feature>
<protein>
    <recommendedName>
        <fullName evidence="2">Calcineurin-like phosphoesterase domain-containing protein</fullName>
    </recommendedName>
</protein>
<evidence type="ECO:0000313" key="4">
    <source>
        <dbReference type="Proteomes" id="UP000308768"/>
    </source>
</evidence>
<dbReference type="InterPro" id="IPR004843">
    <property type="entry name" value="Calcineurin-like_PHP"/>
</dbReference>
<feature type="compositionally biased region" description="Low complexity" evidence="1">
    <location>
        <begin position="281"/>
        <end position="300"/>
    </location>
</feature>
<dbReference type="Proteomes" id="UP000308768">
    <property type="component" value="Unassembled WGS sequence"/>
</dbReference>
<dbReference type="Pfam" id="PF00149">
    <property type="entry name" value="Metallophos"/>
    <property type="match status" value="1"/>
</dbReference>
<feature type="compositionally biased region" description="Polar residues" evidence="1">
    <location>
        <begin position="271"/>
        <end position="280"/>
    </location>
</feature>
<organism evidence="3 4">
    <name type="scientific">Cryomyces minteri</name>
    <dbReference type="NCBI Taxonomy" id="331657"/>
    <lineage>
        <taxon>Eukaryota</taxon>
        <taxon>Fungi</taxon>
        <taxon>Dikarya</taxon>
        <taxon>Ascomycota</taxon>
        <taxon>Pezizomycotina</taxon>
        <taxon>Dothideomycetes</taxon>
        <taxon>Dothideomycetes incertae sedis</taxon>
        <taxon>Cryomyces</taxon>
    </lineage>
</organism>
<name>A0A4U0XV24_9PEZI</name>
<dbReference type="EMBL" id="NAJN01000020">
    <property type="protein sequence ID" value="TKA81580.1"/>
    <property type="molecule type" value="Genomic_DNA"/>
</dbReference>
<evidence type="ECO:0000256" key="1">
    <source>
        <dbReference type="SAM" id="MobiDB-lite"/>
    </source>
</evidence>
<dbReference type="OrthoDB" id="630188at2759"/>
<proteinExistence type="predicted"/>
<evidence type="ECO:0000313" key="3">
    <source>
        <dbReference type="EMBL" id="TKA81580.1"/>
    </source>
</evidence>
<sequence length="433" mass="47567">MDRLKLPKGDVLVHAGDLTNQGSLSELRKSLDWIETADFEAKIVVAGNHDITLDADFYNEHGRYFHNQHPQDPSACHDLLSNSPSITYLNHQAATILLRSPTGPHTFFKVFGSPYSPAHGFWAFGYPPDKATKLWAAIPLDSDIVVTHTPPKNHCDNGTGKGCEALRRALWRVRPSMAVCGHIHEGRGVQRIRWNLRLPYVQYMEEGSGLWTDPGIGNKKQSTVDLTSKGGNPIDNNGSRGRQSYSNQVSFSGSPMSPHSFSQADAEEASSMPTDESSSVSRETSPTEQSSRSTSQSFRSRLGRKSRSAFIRGLAERSAAQFEEQRISSGEDFSRLDEHDVEALSGRMGRKETCVINAAIMAASWGQGPKRFNKPIVVDIDLPVWEDAPVSFDSCSSGIKDSDISLATSFTRNSAANLGVRKPLEYPADSKDA</sequence>
<dbReference type="SUPFAM" id="SSF56300">
    <property type="entry name" value="Metallo-dependent phosphatases"/>
    <property type="match status" value="1"/>
</dbReference>
<dbReference type="CDD" id="cd07379">
    <property type="entry name" value="MPP_239FB"/>
    <property type="match status" value="1"/>
</dbReference>